<dbReference type="CDD" id="cd00110">
    <property type="entry name" value="LamG"/>
    <property type="match status" value="2"/>
</dbReference>
<feature type="domain" description="LamG-like jellyroll fold" evidence="5">
    <location>
        <begin position="627"/>
        <end position="767"/>
    </location>
</feature>
<keyword evidence="7" id="KW-1185">Reference proteome</keyword>
<evidence type="ECO:0000256" key="3">
    <source>
        <dbReference type="SAM" id="SignalP"/>
    </source>
</evidence>
<sequence>MSFSTKFSRRMVSGAVTFAMATTASLALAAPSQADDLAARTLPSTTVSADALPTVQINGVVWSQVVVGNRVYVTGSFTSARPAGSPAGTNETARSNLLAYDITTGNLISSWAPTLNSTGLGITASPDGSRIYVVGNFTSVNGIKRYRVVALDATTGAVITSFNAGADYRVRGIVATNDTVYLGGAFSSVGGQARSRLAAVSAATGAVLPWAPAADAEVMAMVRPAATPNQIVVAGRFSTLNGDSSLGSGALDATTGATQPWAVQAQANDYGPNAAIYSLSTDGSTVYGTGYNFYGTGNLENTFAATADGGNLKWVNGCYGDTYSSFPSAGVVYTAGHAHNCSAVGGHPQTQPWTFQHALAFTADATTTNNGGNFNGMPGAKVVQWLPELAVGTFTGQSQAAWNVTGDSRYVVMGGEFPKVNGTAQQGLVRFAVKDLAPKKSGPIGKLSSELKPTLVALPTGAVRAGVTAAWDRDDATLKYELLRGTNASTAAVVATTVQASTWWNRPTTTLFDKSAPAGSSQTYRVRVTDGNGNVLVGNPTTVTVSAAGANSAYSSAVTADGAEHFWRLDESTGATGLDSVGGDDLTLDASATRGAAGATGDGDTATTFAGTAEVPAGTTNATTGPQVFSTEAWFNTTSTSGGKIIGFGDSATGTSGGYDRHVYMTNDGKLVGGVYVNGIQTVTSKRSYNDGQWHQVVMTQGDNGLALFVDGVQVGRKSDVRGAQPFSGYWRIGGDNLDWWPNQPAARAFAGSIDDVSVYPNELTATQVANHFTASGRTPGAGVPAPTDAYGAAVFASKPQSFWRLQETSGTSVKDSGPEGGNDATVFGGVTLGTAGAPGISGSTGATFDGQSGSGIGANDGQQGTNTYSMELWFSTTTDRGGKLVGFGGSQNWYSGAYDRHVFMQRDGSLRFGAWTGQENLVTTSGSFNDGKWHHLVATQGADGMALYVDGVLQGTNPQTQAQDYYGFWRVGGDSSWGDSENGYFAGSIDDVAIYDRALSADEVTAHQQAGNR</sequence>
<gene>
    <name evidence="6" type="ORF">ACFFVI_15630</name>
</gene>
<dbReference type="PANTHER" id="PTHR42535:SF2">
    <property type="entry name" value="CHROMOSOME UNDETERMINED SCAFFOLD_146, WHOLE GENOME SHOTGUN SEQUENCE"/>
    <property type="match status" value="1"/>
</dbReference>
<evidence type="ECO:0000259" key="4">
    <source>
        <dbReference type="SMART" id="SM00282"/>
    </source>
</evidence>
<name>A0ABV5LWH0_9ACTN</name>
<reference evidence="6 7" key="1">
    <citation type="submission" date="2024-09" db="EMBL/GenBank/DDBJ databases">
        <authorList>
            <person name="Sun Q."/>
            <person name="Mori K."/>
        </authorList>
    </citation>
    <scope>NUCLEOTIDE SEQUENCE [LARGE SCALE GENOMIC DNA]</scope>
    <source>
        <strain evidence="6 7">TISTR 1856</strain>
    </source>
</reference>
<evidence type="ECO:0000313" key="6">
    <source>
        <dbReference type="EMBL" id="MFB9378399.1"/>
    </source>
</evidence>
<dbReference type="InterPro" id="IPR011047">
    <property type="entry name" value="Quinoprotein_ADH-like_sf"/>
</dbReference>
<feature type="domain" description="Laminin G" evidence="4">
    <location>
        <begin position="867"/>
        <end position="998"/>
    </location>
</feature>
<dbReference type="PANTHER" id="PTHR42535">
    <property type="entry name" value="OOKINETE PROTEIN, PUTATIVE-RELATED"/>
    <property type="match status" value="1"/>
</dbReference>
<comment type="caution">
    <text evidence="6">The sequence shown here is derived from an EMBL/GenBank/DDBJ whole genome shotgun (WGS) entry which is preliminary data.</text>
</comment>
<protein>
    <submittedName>
        <fullName evidence="6">LamG-like jellyroll fold domain-containing protein</fullName>
    </submittedName>
</protein>
<evidence type="ECO:0000259" key="5">
    <source>
        <dbReference type="SMART" id="SM00560"/>
    </source>
</evidence>
<dbReference type="SMART" id="SM00560">
    <property type="entry name" value="LamGL"/>
    <property type="match status" value="2"/>
</dbReference>
<dbReference type="Proteomes" id="UP001589748">
    <property type="component" value="Unassembled WGS sequence"/>
</dbReference>
<dbReference type="Gene3D" id="2.60.120.200">
    <property type="match status" value="2"/>
</dbReference>
<feature type="chain" id="PRO_5045219286" evidence="3">
    <location>
        <begin position="30"/>
        <end position="1014"/>
    </location>
</feature>
<keyword evidence="1 3" id="KW-0732">Signal</keyword>
<dbReference type="InterPro" id="IPR013320">
    <property type="entry name" value="ConA-like_dom_sf"/>
</dbReference>
<dbReference type="InterPro" id="IPR001791">
    <property type="entry name" value="Laminin_G"/>
</dbReference>
<keyword evidence="2" id="KW-1015">Disulfide bond</keyword>
<dbReference type="Pfam" id="PF13385">
    <property type="entry name" value="Laminin_G_3"/>
    <property type="match status" value="2"/>
</dbReference>
<dbReference type="EMBL" id="JBHMDM010000007">
    <property type="protein sequence ID" value="MFB9378399.1"/>
    <property type="molecule type" value="Genomic_DNA"/>
</dbReference>
<dbReference type="SUPFAM" id="SSF50998">
    <property type="entry name" value="Quinoprotein alcohol dehydrogenase-like"/>
    <property type="match status" value="1"/>
</dbReference>
<organism evidence="6 7">
    <name type="scientific">Kineococcus gynurae</name>
    <dbReference type="NCBI Taxonomy" id="452979"/>
    <lineage>
        <taxon>Bacteria</taxon>
        <taxon>Bacillati</taxon>
        <taxon>Actinomycetota</taxon>
        <taxon>Actinomycetes</taxon>
        <taxon>Kineosporiales</taxon>
        <taxon>Kineosporiaceae</taxon>
        <taxon>Kineococcus</taxon>
    </lineage>
</organism>
<dbReference type="InterPro" id="IPR006558">
    <property type="entry name" value="LamG-like"/>
</dbReference>
<feature type="domain" description="LamG-like jellyroll fold" evidence="5">
    <location>
        <begin position="867"/>
        <end position="1003"/>
    </location>
</feature>
<evidence type="ECO:0000313" key="7">
    <source>
        <dbReference type="Proteomes" id="UP001589748"/>
    </source>
</evidence>
<feature type="domain" description="Laminin G" evidence="4">
    <location>
        <begin position="627"/>
        <end position="762"/>
    </location>
</feature>
<evidence type="ECO:0000256" key="1">
    <source>
        <dbReference type="ARBA" id="ARBA00022729"/>
    </source>
</evidence>
<dbReference type="SMART" id="SM00282">
    <property type="entry name" value="LamG"/>
    <property type="match status" value="2"/>
</dbReference>
<feature type="signal peptide" evidence="3">
    <location>
        <begin position="1"/>
        <end position="29"/>
    </location>
</feature>
<evidence type="ECO:0000256" key="2">
    <source>
        <dbReference type="ARBA" id="ARBA00023157"/>
    </source>
</evidence>
<accession>A0ABV5LWH0</accession>
<dbReference type="RefSeq" id="WP_380136995.1">
    <property type="nucleotide sequence ID" value="NZ_JBHLUI010000008.1"/>
</dbReference>
<dbReference type="SUPFAM" id="SSF49899">
    <property type="entry name" value="Concanavalin A-like lectins/glucanases"/>
    <property type="match status" value="2"/>
</dbReference>
<proteinExistence type="predicted"/>